<evidence type="ECO:0000256" key="1">
    <source>
        <dbReference type="ARBA" id="ARBA00022741"/>
    </source>
</evidence>
<dbReference type="PANTHER" id="PTHR11070:SF17">
    <property type="entry name" value="DNA HELICASE IV"/>
    <property type="match status" value="1"/>
</dbReference>
<evidence type="ECO:0000256" key="4">
    <source>
        <dbReference type="ARBA" id="ARBA00022840"/>
    </source>
</evidence>
<sequence>MAIRNEEMILEVERFNNTKKWIVEKKGKVKKDYEKYEEKITDLKKSSGGTYSNDLLIYENLFKFTSENVKRYEEASINPYFARIDFREKRRDTETFYIGKFGLNDEDKNEEVVIDWRAPIANLYYSGTYGESYYFSPVGIVEGELNLKRKFLLKDGSLTDAYDEGVNEIILKNSIEGEQLTDEFLKVTLEQNVSSKLKDVVATIQKEQNEIIRAYKNKPIIIQGSAGSGKTTVALHRLAYLVYEYDDDVKNEEILVVAPNKIFLDYISEILPNLGVYNMSQKTFEDVCKEILGYKGKVYGKDEKLSMLIESDDNEKVKYIKASSKLKGSLSFKMLLDKYIKYLEKQDIDVDDIKIEEYVLFSNKEIKRLYARDMVHLPIKKRKEEIERYFKKKLKDKVQTIKEKIEDDYFFKIKDVKSLNIKEEEKRKQIISLYDERDLKVSKLKEQGKLKLKEFFKEWKQREITEIYKGLCSSKELFNHITNNQIPENIVDFIIETSKENFSKKIIDIEDLAHMVYLKLKLEGLNKKYIHIIIDEAQDYSYFEMYLLNLLSKQNSLTIVGDLGQGIYNYKGINDWNKLIKTVFNDDATYINLTQSYRSTIEIIDFANKVLSHQNLNVKPAKPVLRHGDVPSTIEFLDDKDFIDKLNGICSDLEEKNKESVAIICKTIDECKKIGKEINKLAKYKWTIIGNNSNEIKSKKIIIPSYMTKGLEFDATIIYNCSEENYNNEDIDKKLLYVNLTRALHKEYIFYKGKKSQLIT</sequence>
<evidence type="ECO:0000256" key="3">
    <source>
        <dbReference type="ARBA" id="ARBA00022806"/>
    </source>
</evidence>
<keyword evidence="2 5" id="KW-0378">Hydrolase</keyword>
<feature type="binding site" evidence="5">
    <location>
        <begin position="224"/>
        <end position="231"/>
    </location>
    <ligand>
        <name>ATP</name>
        <dbReference type="ChEBI" id="CHEBI:30616"/>
    </ligand>
</feature>
<name>A0A6M0H407_9CLOT</name>
<evidence type="ECO:0000313" key="7">
    <source>
        <dbReference type="EMBL" id="NEU04954.1"/>
    </source>
</evidence>
<dbReference type="GO" id="GO:0000725">
    <property type="term" value="P:recombinational repair"/>
    <property type="evidence" value="ECO:0007669"/>
    <property type="project" value="TreeGrafter"/>
</dbReference>
<dbReference type="GO" id="GO:0003677">
    <property type="term" value="F:DNA binding"/>
    <property type="evidence" value="ECO:0007669"/>
    <property type="project" value="InterPro"/>
</dbReference>
<dbReference type="PROSITE" id="PS51198">
    <property type="entry name" value="UVRD_HELICASE_ATP_BIND"/>
    <property type="match status" value="1"/>
</dbReference>
<dbReference type="InterPro" id="IPR048228">
    <property type="entry name" value="HelD_bacillota"/>
</dbReference>
<evidence type="ECO:0000313" key="8">
    <source>
        <dbReference type="Proteomes" id="UP000481872"/>
    </source>
</evidence>
<dbReference type="Pfam" id="PF00580">
    <property type="entry name" value="UvrD-helicase"/>
    <property type="match status" value="1"/>
</dbReference>
<feature type="domain" description="UvrD-like helicase ATP-binding" evidence="6">
    <location>
        <begin position="203"/>
        <end position="600"/>
    </location>
</feature>
<dbReference type="EMBL" id="JAAGPU010000014">
    <property type="protein sequence ID" value="NEU04954.1"/>
    <property type="molecule type" value="Genomic_DNA"/>
</dbReference>
<dbReference type="GO" id="GO:0043138">
    <property type="term" value="F:3'-5' DNA helicase activity"/>
    <property type="evidence" value="ECO:0007669"/>
    <property type="project" value="TreeGrafter"/>
</dbReference>
<dbReference type="GO" id="GO:0005829">
    <property type="term" value="C:cytosol"/>
    <property type="evidence" value="ECO:0007669"/>
    <property type="project" value="TreeGrafter"/>
</dbReference>
<dbReference type="Proteomes" id="UP000481872">
    <property type="component" value="Unassembled WGS sequence"/>
</dbReference>
<dbReference type="InterPro" id="IPR014016">
    <property type="entry name" value="UvrD-like_ATP-bd"/>
</dbReference>
<organism evidence="7 8">
    <name type="scientific">Clostridium senegalense</name>
    <dbReference type="NCBI Taxonomy" id="1465809"/>
    <lineage>
        <taxon>Bacteria</taxon>
        <taxon>Bacillati</taxon>
        <taxon>Bacillota</taxon>
        <taxon>Clostridia</taxon>
        <taxon>Eubacteriales</taxon>
        <taxon>Clostridiaceae</taxon>
        <taxon>Clostridium</taxon>
    </lineage>
</organism>
<keyword evidence="1 5" id="KW-0547">Nucleotide-binding</keyword>
<evidence type="ECO:0000259" key="6">
    <source>
        <dbReference type="PROSITE" id="PS51198"/>
    </source>
</evidence>
<dbReference type="Gene3D" id="3.40.50.300">
    <property type="entry name" value="P-loop containing nucleotide triphosphate hydrolases"/>
    <property type="match status" value="3"/>
</dbReference>
<accession>A0A6M0H407</accession>
<keyword evidence="8" id="KW-1185">Reference proteome</keyword>
<evidence type="ECO:0000256" key="2">
    <source>
        <dbReference type="ARBA" id="ARBA00022801"/>
    </source>
</evidence>
<dbReference type="InterPro" id="IPR000212">
    <property type="entry name" value="DNA_helicase_UvrD/REP"/>
</dbReference>
<comment type="caution">
    <text evidence="7">The sequence shown here is derived from an EMBL/GenBank/DDBJ whole genome shotgun (WGS) entry which is preliminary data.</text>
</comment>
<evidence type="ECO:0000256" key="5">
    <source>
        <dbReference type="PROSITE-ProRule" id="PRU00560"/>
    </source>
</evidence>
<dbReference type="GO" id="GO:0005524">
    <property type="term" value="F:ATP binding"/>
    <property type="evidence" value="ECO:0007669"/>
    <property type="project" value="UniProtKB-UniRule"/>
</dbReference>
<proteinExistence type="predicted"/>
<keyword evidence="3 5" id="KW-0347">Helicase</keyword>
<gene>
    <name evidence="7" type="ORF">G3M99_08825</name>
</gene>
<keyword evidence="4 5" id="KW-0067">ATP-binding</keyword>
<protein>
    <submittedName>
        <fullName evidence="7">UvrD-helicase domain-containing protein</fullName>
    </submittedName>
</protein>
<dbReference type="AlphaFoldDB" id="A0A6M0H407"/>
<dbReference type="InterPro" id="IPR027417">
    <property type="entry name" value="P-loop_NTPase"/>
</dbReference>
<dbReference type="SUPFAM" id="SSF52540">
    <property type="entry name" value="P-loop containing nucleoside triphosphate hydrolases"/>
    <property type="match status" value="1"/>
</dbReference>
<dbReference type="NCBIfam" id="NF041464">
    <property type="entry name" value="HelD_BACSU"/>
    <property type="match status" value="1"/>
</dbReference>
<dbReference type="RefSeq" id="WP_199869891.1">
    <property type="nucleotide sequence ID" value="NZ_JAAGPU010000014.1"/>
</dbReference>
<dbReference type="GO" id="GO:0016787">
    <property type="term" value="F:hydrolase activity"/>
    <property type="evidence" value="ECO:0007669"/>
    <property type="project" value="UniProtKB-UniRule"/>
</dbReference>
<dbReference type="PANTHER" id="PTHR11070">
    <property type="entry name" value="UVRD / RECB / PCRA DNA HELICASE FAMILY MEMBER"/>
    <property type="match status" value="1"/>
</dbReference>
<reference evidence="7 8" key="1">
    <citation type="submission" date="2020-02" db="EMBL/GenBank/DDBJ databases">
        <title>Genome assembly of a novel Clostridium senegalense strain.</title>
        <authorList>
            <person name="Gupta T.B."/>
            <person name="Jauregui R."/>
            <person name="Maclean P."/>
            <person name="Nawarathana A."/>
            <person name="Brightwell G."/>
        </authorList>
    </citation>
    <scope>NUCLEOTIDE SEQUENCE [LARGE SCALE GENOMIC DNA]</scope>
    <source>
        <strain evidence="7 8">AGRFS4</strain>
    </source>
</reference>